<accession>A0AA41YBJ8</accession>
<dbReference type="EMBL" id="JAPAAF010000013">
    <property type="protein sequence ID" value="MCW0483188.1"/>
    <property type="molecule type" value="Genomic_DNA"/>
</dbReference>
<keyword evidence="3" id="KW-1185">Reference proteome</keyword>
<sequence>MPVYERKEFFVEALESAINQTVKCKIIVVDNCSSHNFYEQVCKEKGITYYRNDENIGMARNFGRCFDLSETEYVMNLQDDDILSPIYVESFVNAHKQHPNIDLFFTNFIQFNSSGEFHHRHTLPFGYMENGEKIIEYGIRYKLGFPFMASVIKKTMYSGFYSGFGGSYDWVWIYSIADKFSFYGDSRELYCYRAHELQDTIDNSLTYRFTIPYIYDEILKQKAKNKELRQIASKHAFWSLMQLKSIAGKKKIKELTEKENIYSNYLKNKLDSDWLIKSIFFLPKEIVDIIYRSMRKIGVTS</sequence>
<dbReference type="AlphaFoldDB" id="A0AA41YBJ8"/>
<keyword evidence="2" id="KW-0328">Glycosyltransferase</keyword>
<dbReference type="Gene3D" id="3.90.550.10">
    <property type="entry name" value="Spore Coat Polysaccharide Biosynthesis Protein SpsA, Chain A"/>
    <property type="match status" value="1"/>
</dbReference>
<dbReference type="Proteomes" id="UP001163821">
    <property type="component" value="Unassembled WGS sequence"/>
</dbReference>
<dbReference type="GO" id="GO:0016758">
    <property type="term" value="F:hexosyltransferase activity"/>
    <property type="evidence" value="ECO:0007669"/>
    <property type="project" value="UniProtKB-ARBA"/>
</dbReference>
<dbReference type="PANTHER" id="PTHR22916:SF3">
    <property type="entry name" value="UDP-GLCNAC:BETAGAL BETA-1,3-N-ACETYLGLUCOSAMINYLTRANSFERASE-LIKE PROTEIN 1"/>
    <property type="match status" value="1"/>
</dbReference>
<gene>
    <name evidence="2" type="ORF">N2K84_10635</name>
</gene>
<dbReference type="InterPro" id="IPR001173">
    <property type="entry name" value="Glyco_trans_2-like"/>
</dbReference>
<evidence type="ECO:0000313" key="2">
    <source>
        <dbReference type="EMBL" id="MCW0483188.1"/>
    </source>
</evidence>
<dbReference type="EC" id="2.4.-.-" evidence="2"/>
<dbReference type="CDD" id="cd00761">
    <property type="entry name" value="Glyco_tranf_GTA_type"/>
    <property type="match status" value="1"/>
</dbReference>
<protein>
    <submittedName>
        <fullName evidence="2">Glycosyltransferase</fullName>
        <ecNumber evidence="2">2.4.-.-</ecNumber>
    </submittedName>
</protein>
<evidence type="ECO:0000313" key="3">
    <source>
        <dbReference type="Proteomes" id="UP001163821"/>
    </source>
</evidence>
<reference evidence="2" key="1">
    <citation type="submission" date="2022-10" db="EMBL/GenBank/DDBJ databases">
        <title>Gaoshiqiia sediminis gen. nov., sp. nov., isolated from coastal sediment.</title>
        <authorList>
            <person name="Yu W.X."/>
            <person name="Mu D.S."/>
            <person name="Du J.Z."/>
            <person name="Liang Y.Q."/>
        </authorList>
    </citation>
    <scope>NUCLEOTIDE SEQUENCE</scope>
    <source>
        <strain evidence="2">A06</strain>
    </source>
</reference>
<dbReference type="InterPro" id="IPR029044">
    <property type="entry name" value="Nucleotide-diphossugar_trans"/>
</dbReference>
<dbReference type="PANTHER" id="PTHR22916">
    <property type="entry name" value="GLYCOSYLTRANSFERASE"/>
    <property type="match status" value="1"/>
</dbReference>
<feature type="domain" description="Glycosyltransferase 2-like" evidence="1">
    <location>
        <begin position="1"/>
        <end position="144"/>
    </location>
</feature>
<proteinExistence type="predicted"/>
<dbReference type="SUPFAM" id="SSF53448">
    <property type="entry name" value="Nucleotide-diphospho-sugar transferases"/>
    <property type="match status" value="1"/>
</dbReference>
<organism evidence="2 3">
    <name type="scientific">Gaoshiqia sediminis</name>
    <dbReference type="NCBI Taxonomy" id="2986998"/>
    <lineage>
        <taxon>Bacteria</taxon>
        <taxon>Pseudomonadati</taxon>
        <taxon>Bacteroidota</taxon>
        <taxon>Bacteroidia</taxon>
        <taxon>Marinilabiliales</taxon>
        <taxon>Prolixibacteraceae</taxon>
        <taxon>Gaoshiqia</taxon>
    </lineage>
</organism>
<name>A0AA41YBJ8_9BACT</name>
<evidence type="ECO:0000259" key="1">
    <source>
        <dbReference type="Pfam" id="PF00535"/>
    </source>
</evidence>
<dbReference type="Pfam" id="PF00535">
    <property type="entry name" value="Glycos_transf_2"/>
    <property type="match status" value="1"/>
</dbReference>
<comment type="caution">
    <text evidence="2">The sequence shown here is derived from an EMBL/GenBank/DDBJ whole genome shotgun (WGS) entry which is preliminary data.</text>
</comment>
<keyword evidence="2" id="KW-0808">Transferase</keyword>